<dbReference type="AlphaFoldDB" id="A0AA88UEI1"/>
<evidence type="ECO:0000313" key="2">
    <source>
        <dbReference type="EMBL" id="KAK2972242.1"/>
    </source>
</evidence>
<feature type="region of interest" description="Disordered" evidence="1">
    <location>
        <begin position="430"/>
        <end position="451"/>
    </location>
</feature>
<feature type="compositionally biased region" description="Basic residues" evidence="1">
    <location>
        <begin position="1"/>
        <end position="11"/>
    </location>
</feature>
<feature type="compositionally biased region" description="Polar residues" evidence="1">
    <location>
        <begin position="370"/>
        <end position="382"/>
    </location>
</feature>
<feature type="compositionally biased region" description="Low complexity" evidence="1">
    <location>
        <begin position="264"/>
        <end position="276"/>
    </location>
</feature>
<feature type="region of interest" description="Disordered" evidence="1">
    <location>
        <begin position="264"/>
        <end position="291"/>
    </location>
</feature>
<organism evidence="2 3">
    <name type="scientific">Escallonia rubra</name>
    <dbReference type="NCBI Taxonomy" id="112253"/>
    <lineage>
        <taxon>Eukaryota</taxon>
        <taxon>Viridiplantae</taxon>
        <taxon>Streptophyta</taxon>
        <taxon>Embryophyta</taxon>
        <taxon>Tracheophyta</taxon>
        <taxon>Spermatophyta</taxon>
        <taxon>Magnoliopsida</taxon>
        <taxon>eudicotyledons</taxon>
        <taxon>Gunneridae</taxon>
        <taxon>Pentapetalae</taxon>
        <taxon>asterids</taxon>
        <taxon>campanulids</taxon>
        <taxon>Escalloniales</taxon>
        <taxon>Escalloniaceae</taxon>
        <taxon>Escallonia</taxon>
    </lineage>
</organism>
<feature type="region of interest" description="Disordered" evidence="1">
    <location>
        <begin position="171"/>
        <end position="206"/>
    </location>
</feature>
<dbReference type="Proteomes" id="UP001187471">
    <property type="component" value="Unassembled WGS sequence"/>
</dbReference>
<dbReference type="EMBL" id="JAVXUO010002530">
    <property type="protein sequence ID" value="KAK2972242.1"/>
    <property type="molecule type" value="Genomic_DNA"/>
</dbReference>
<comment type="caution">
    <text evidence="2">The sequence shown here is derived from an EMBL/GenBank/DDBJ whole genome shotgun (WGS) entry which is preliminary data.</text>
</comment>
<feature type="compositionally biased region" description="Polar residues" evidence="1">
    <location>
        <begin position="437"/>
        <end position="451"/>
    </location>
</feature>
<sequence>MPKQTKSKSKAKNPEKMGKGKVTPVQVAFIVDRYLSDNNFTQTRSAFRTEAPDLVSRSPVQEAPKSLLTLGELLDEYIVLKEQKVILDQEKARLEQEKFRVQNLVQGMQMVLNAYNAGGAAAALPPTASSGIAQSSAVVSQIDLTSGSPAGYPVHNTPAIMSTSRFSSTSNLKSFSTPMTNPTTSKRRNSSIDALDAPKTAKRSRNLTINQLKAKGIETLPQPSNAPSNNRAALDVSAVQASPQVDEHNGSLFQGYSVAKCLFNQNSQSPPNNSFPKTPPRPTSSQTGISVSPMETATSTYNVTPHQITSTNCTVITSEMIRVSPEKQIAYYSIERNHRISSSSPIKTNLKRLSKRDHVKGRLDFDGSDTAMNSGKPNSCGISASEPPKAGDIFDMDLPSLDALGFDFSLSDLLLDFDLDGEGTDYSCQHATDHSSPESLTGSPHTLGTVDMGSNQVLSELSSSVTEILSEKDMNTPGPDSVTSVKCMTKCIRVLSP</sequence>
<protein>
    <submittedName>
        <fullName evidence="2">Uncharacterized protein</fullName>
    </submittedName>
</protein>
<proteinExistence type="predicted"/>
<dbReference type="PANTHER" id="PTHR35117:SF1">
    <property type="entry name" value="MYOSIN-M HEAVY PROTEIN"/>
    <property type="match status" value="1"/>
</dbReference>
<feature type="compositionally biased region" description="Polar residues" evidence="1">
    <location>
        <begin position="171"/>
        <end position="184"/>
    </location>
</feature>
<evidence type="ECO:0000313" key="3">
    <source>
        <dbReference type="Proteomes" id="UP001187471"/>
    </source>
</evidence>
<keyword evidence="3" id="KW-1185">Reference proteome</keyword>
<accession>A0AA88UEI1</accession>
<dbReference type="PANTHER" id="PTHR35117">
    <property type="entry name" value="MYOSIN-M HEAVY PROTEIN"/>
    <property type="match status" value="1"/>
</dbReference>
<feature type="non-terminal residue" evidence="2">
    <location>
        <position position="497"/>
    </location>
</feature>
<name>A0AA88UEI1_9ASTE</name>
<gene>
    <name evidence="2" type="ORF">RJ640_014300</name>
</gene>
<feature type="region of interest" description="Disordered" evidence="1">
    <location>
        <begin position="1"/>
        <end position="20"/>
    </location>
</feature>
<feature type="region of interest" description="Disordered" evidence="1">
    <location>
        <begin position="362"/>
        <end position="386"/>
    </location>
</feature>
<reference evidence="2" key="1">
    <citation type="submission" date="2022-12" db="EMBL/GenBank/DDBJ databases">
        <title>Draft genome assemblies for two species of Escallonia (Escalloniales).</title>
        <authorList>
            <person name="Chanderbali A."/>
            <person name="Dervinis C."/>
            <person name="Anghel I."/>
            <person name="Soltis D."/>
            <person name="Soltis P."/>
            <person name="Zapata F."/>
        </authorList>
    </citation>
    <scope>NUCLEOTIDE SEQUENCE</scope>
    <source>
        <strain evidence="2">UCBG92.1500</strain>
        <tissue evidence="2">Leaf</tissue>
    </source>
</reference>
<evidence type="ECO:0000256" key="1">
    <source>
        <dbReference type="SAM" id="MobiDB-lite"/>
    </source>
</evidence>